<keyword evidence="1" id="KW-0812">Transmembrane</keyword>
<protein>
    <submittedName>
        <fullName evidence="2">Uncharacterized protein</fullName>
    </submittedName>
</protein>
<keyword evidence="3" id="KW-1185">Reference proteome</keyword>
<dbReference type="EMBL" id="JARK01001584">
    <property type="protein sequence ID" value="EYB88390.1"/>
    <property type="molecule type" value="Genomic_DNA"/>
</dbReference>
<reference evidence="3" key="1">
    <citation type="journal article" date="2015" name="Nat. Genet.">
        <title>The genome and transcriptome of the zoonotic hookworm Ancylostoma ceylanicum identify infection-specific gene families.</title>
        <authorList>
            <person name="Schwarz E.M."/>
            <person name="Hu Y."/>
            <person name="Antoshechkin I."/>
            <person name="Miller M.M."/>
            <person name="Sternberg P.W."/>
            <person name="Aroian R.V."/>
        </authorList>
    </citation>
    <scope>NUCLEOTIDE SEQUENCE</scope>
    <source>
        <strain evidence="3">HY135</strain>
    </source>
</reference>
<feature type="transmembrane region" description="Helical" evidence="1">
    <location>
        <begin position="32"/>
        <end position="52"/>
    </location>
</feature>
<dbReference type="AlphaFoldDB" id="A0A016SCL3"/>
<dbReference type="Proteomes" id="UP000024635">
    <property type="component" value="Unassembled WGS sequence"/>
</dbReference>
<organism evidence="2 3">
    <name type="scientific">Ancylostoma ceylanicum</name>
    <dbReference type="NCBI Taxonomy" id="53326"/>
    <lineage>
        <taxon>Eukaryota</taxon>
        <taxon>Metazoa</taxon>
        <taxon>Ecdysozoa</taxon>
        <taxon>Nematoda</taxon>
        <taxon>Chromadorea</taxon>
        <taxon>Rhabditida</taxon>
        <taxon>Rhabditina</taxon>
        <taxon>Rhabditomorpha</taxon>
        <taxon>Strongyloidea</taxon>
        <taxon>Ancylostomatidae</taxon>
        <taxon>Ancylostomatinae</taxon>
        <taxon>Ancylostoma</taxon>
    </lineage>
</organism>
<name>A0A016SCL3_9BILA</name>
<evidence type="ECO:0000313" key="3">
    <source>
        <dbReference type="Proteomes" id="UP000024635"/>
    </source>
</evidence>
<gene>
    <name evidence="2" type="primary">Acey_s0248.g94</name>
    <name evidence="2" type="ORF">Y032_0248g94</name>
</gene>
<sequence>MLWSWRDPSLTARGDSPFRSQSVRVGATDTTAVDFVMVLAVTMVLPLIWLKVHLVNMAQTLRLSEL</sequence>
<keyword evidence="1" id="KW-0472">Membrane</keyword>
<evidence type="ECO:0000256" key="1">
    <source>
        <dbReference type="SAM" id="Phobius"/>
    </source>
</evidence>
<proteinExistence type="predicted"/>
<keyword evidence="1" id="KW-1133">Transmembrane helix</keyword>
<evidence type="ECO:0000313" key="2">
    <source>
        <dbReference type="EMBL" id="EYB88390.1"/>
    </source>
</evidence>
<comment type="caution">
    <text evidence="2">The sequence shown here is derived from an EMBL/GenBank/DDBJ whole genome shotgun (WGS) entry which is preliminary data.</text>
</comment>
<accession>A0A016SCL3</accession>